<feature type="non-terminal residue" evidence="1">
    <location>
        <position position="23"/>
    </location>
</feature>
<organism evidence="1 2">
    <name type="scientific">Rotaria magnacalcarata</name>
    <dbReference type="NCBI Taxonomy" id="392030"/>
    <lineage>
        <taxon>Eukaryota</taxon>
        <taxon>Metazoa</taxon>
        <taxon>Spiralia</taxon>
        <taxon>Gnathifera</taxon>
        <taxon>Rotifera</taxon>
        <taxon>Eurotatoria</taxon>
        <taxon>Bdelloidea</taxon>
        <taxon>Philodinida</taxon>
        <taxon>Philodinidae</taxon>
        <taxon>Rotaria</taxon>
    </lineage>
</organism>
<comment type="caution">
    <text evidence="1">The sequence shown here is derived from an EMBL/GenBank/DDBJ whole genome shotgun (WGS) entry which is preliminary data.</text>
</comment>
<dbReference type="AlphaFoldDB" id="A0A8S2ZFE4"/>
<proteinExistence type="predicted"/>
<reference evidence="1" key="1">
    <citation type="submission" date="2021-02" db="EMBL/GenBank/DDBJ databases">
        <authorList>
            <person name="Nowell W R."/>
        </authorList>
    </citation>
    <scope>NUCLEOTIDE SEQUENCE</scope>
</reference>
<dbReference type="Proteomes" id="UP000681967">
    <property type="component" value="Unassembled WGS sequence"/>
</dbReference>
<dbReference type="EMBL" id="CAJOBH010103759">
    <property type="protein sequence ID" value="CAF4626595.1"/>
    <property type="molecule type" value="Genomic_DNA"/>
</dbReference>
<evidence type="ECO:0000313" key="2">
    <source>
        <dbReference type="Proteomes" id="UP000681967"/>
    </source>
</evidence>
<evidence type="ECO:0000313" key="1">
    <source>
        <dbReference type="EMBL" id="CAF4626595.1"/>
    </source>
</evidence>
<accession>A0A8S2ZFE4</accession>
<sequence>MREQQDDMPDPWETAMARVNALI</sequence>
<gene>
    <name evidence="1" type="ORF">BYL167_LOCUS41192</name>
</gene>
<name>A0A8S2ZFE4_9BILA</name>
<protein>
    <submittedName>
        <fullName evidence="1">Uncharacterized protein</fullName>
    </submittedName>
</protein>